<feature type="transmembrane region" description="Helical" evidence="7">
    <location>
        <begin position="88"/>
        <end position="109"/>
    </location>
</feature>
<protein>
    <submittedName>
        <fullName evidence="8">Uncharacterized protein</fullName>
    </submittedName>
</protein>
<accession>A0A843TJG5</accession>
<dbReference type="GO" id="GO:0016020">
    <property type="term" value="C:membrane"/>
    <property type="evidence" value="ECO:0007669"/>
    <property type="project" value="UniProtKB-SubCell"/>
</dbReference>
<evidence type="ECO:0000313" key="8">
    <source>
        <dbReference type="EMBL" id="MQL69684.1"/>
    </source>
</evidence>
<evidence type="ECO:0000256" key="5">
    <source>
        <dbReference type="ARBA" id="ARBA00023136"/>
    </source>
</evidence>
<dbReference type="InterPro" id="IPR007770">
    <property type="entry name" value="DMP"/>
</dbReference>
<dbReference type="EMBL" id="NMUH01000044">
    <property type="protein sequence ID" value="MQL69684.1"/>
    <property type="molecule type" value="Genomic_DNA"/>
</dbReference>
<evidence type="ECO:0000256" key="3">
    <source>
        <dbReference type="ARBA" id="ARBA00022692"/>
    </source>
</evidence>
<evidence type="ECO:0000256" key="4">
    <source>
        <dbReference type="ARBA" id="ARBA00022989"/>
    </source>
</evidence>
<comment type="similarity">
    <text evidence="2">Belongs to the plant DMP1 protein family.</text>
</comment>
<dbReference type="GO" id="GO:0010256">
    <property type="term" value="P:endomembrane system organization"/>
    <property type="evidence" value="ECO:0007669"/>
    <property type="project" value="TreeGrafter"/>
</dbReference>
<sequence>MADTQIAAVGRTSNSNNVGNEDLELDPPAGETPPFPAREAPPSRPAPMADRTLTMVANLAKLLPTGTVLAFQSLNPTFSNRGTCIAGYSWYFTLAFITCCALSCAFFSFTDTLLGAGGKVYVGVATFRGFYLFNCQPCEEEDPELSAADLRELRIRLVDYVHALFSMLVFLVLALSDPDVQSCLFGSAGWDSMQYLTDLPLPVVFLASFVFLVFPTCRRGVGYSDMTPRPLRASIGGAGAASVGVNASAQPPSTLEDGSSSKDPMSLV</sequence>
<dbReference type="GO" id="GO:0005737">
    <property type="term" value="C:cytoplasm"/>
    <property type="evidence" value="ECO:0007669"/>
    <property type="project" value="UniProtKB-ARBA"/>
</dbReference>
<dbReference type="OrthoDB" id="657601at2759"/>
<feature type="region of interest" description="Disordered" evidence="6">
    <location>
        <begin position="246"/>
        <end position="268"/>
    </location>
</feature>
<dbReference type="PANTHER" id="PTHR31621:SF5">
    <property type="entry name" value="PROTEIN DMP10"/>
    <property type="match status" value="1"/>
</dbReference>
<keyword evidence="9" id="KW-1185">Reference proteome</keyword>
<gene>
    <name evidence="8" type="ORF">Taro_001969</name>
</gene>
<dbReference type="Pfam" id="PF05078">
    <property type="entry name" value="DUF679"/>
    <property type="match status" value="1"/>
</dbReference>
<keyword evidence="4 7" id="KW-1133">Transmembrane helix</keyword>
<evidence type="ECO:0000256" key="7">
    <source>
        <dbReference type="SAM" id="Phobius"/>
    </source>
</evidence>
<feature type="transmembrane region" description="Helical" evidence="7">
    <location>
        <begin position="157"/>
        <end position="175"/>
    </location>
</feature>
<evidence type="ECO:0000256" key="6">
    <source>
        <dbReference type="SAM" id="MobiDB-lite"/>
    </source>
</evidence>
<evidence type="ECO:0000313" key="9">
    <source>
        <dbReference type="Proteomes" id="UP000652761"/>
    </source>
</evidence>
<proteinExistence type="inferred from homology"/>
<organism evidence="8 9">
    <name type="scientific">Colocasia esculenta</name>
    <name type="common">Wild taro</name>
    <name type="synonym">Arum esculentum</name>
    <dbReference type="NCBI Taxonomy" id="4460"/>
    <lineage>
        <taxon>Eukaryota</taxon>
        <taxon>Viridiplantae</taxon>
        <taxon>Streptophyta</taxon>
        <taxon>Embryophyta</taxon>
        <taxon>Tracheophyta</taxon>
        <taxon>Spermatophyta</taxon>
        <taxon>Magnoliopsida</taxon>
        <taxon>Liliopsida</taxon>
        <taxon>Araceae</taxon>
        <taxon>Aroideae</taxon>
        <taxon>Colocasieae</taxon>
        <taxon>Colocasia</taxon>
    </lineage>
</organism>
<feature type="compositionally biased region" description="Polar residues" evidence="6">
    <location>
        <begin position="250"/>
        <end position="268"/>
    </location>
</feature>
<evidence type="ECO:0000256" key="1">
    <source>
        <dbReference type="ARBA" id="ARBA00004141"/>
    </source>
</evidence>
<comment type="subcellular location">
    <subcellularLocation>
        <location evidence="1">Membrane</location>
        <topology evidence="1">Multi-pass membrane protein</topology>
    </subcellularLocation>
</comment>
<comment type="caution">
    <text evidence="8">The sequence shown here is derived from an EMBL/GenBank/DDBJ whole genome shotgun (WGS) entry which is preliminary data.</text>
</comment>
<keyword evidence="3 7" id="KW-0812">Transmembrane</keyword>
<keyword evidence="5 7" id="KW-0472">Membrane</keyword>
<evidence type="ECO:0000256" key="2">
    <source>
        <dbReference type="ARBA" id="ARBA00008707"/>
    </source>
</evidence>
<dbReference type="PANTHER" id="PTHR31621">
    <property type="entry name" value="PROTEIN DMP3"/>
    <property type="match status" value="1"/>
</dbReference>
<name>A0A843TJG5_COLES</name>
<dbReference type="Proteomes" id="UP000652761">
    <property type="component" value="Unassembled WGS sequence"/>
</dbReference>
<feature type="region of interest" description="Disordered" evidence="6">
    <location>
        <begin position="1"/>
        <end position="48"/>
    </location>
</feature>
<feature type="transmembrane region" description="Helical" evidence="7">
    <location>
        <begin position="195"/>
        <end position="214"/>
    </location>
</feature>
<reference evidence="8" key="1">
    <citation type="submission" date="2017-07" db="EMBL/GenBank/DDBJ databases">
        <title>Taro Niue Genome Assembly and Annotation.</title>
        <authorList>
            <person name="Atibalentja N."/>
            <person name="Keating K."/>
            <person name="Fields C.J."/>
        </authorList>
    </citation>
    <scope>NUCLEOTIDE SEQUENCE</scope>
    <source>
        <strain evidence="8">Niue_2</strain>
        <tissue evidence="8">Leaf</tissue>
    </source>
</reference>
<dbReference type="AlphaFoldDB" id="A0A843TJG5"/>